<keyword evidence="3" id="KW-0732">Signal</keyword>
<dbReference type="Proteomes" id="UP000243978">
    <property type="component" value="Unassembled WGS sequence"/>
</dbReference>
<dbReference type="InterPro" id="IPR000667">
    <property type="entry name" value="Peptidase_S13"/>
</dbReference>
<dbReference type="RefSeq" id="WP_107847095.1">
    <property type="nucleotide sequence ID" value="NZ_QBKS01000002.1"/>
</dbReference>
<keyword evidence="5" id="KW-1185">Reference proteome</keyword>
<keyword evidence="4" id="KW-0121">Carboxypeptidase</keyword>
<dbReference type="EMBL" id="QBKS01000002">
    <property type="protein sequence ID" value="PTX54799.1"/>
    <property type="molecule type" value="Genomic_DNA"/>
</dbReference>
<comment type="caution">
    <text evidence="4">The sequence shown here is derived from an EMBL/GenBank/DDBJ whole genome shotgun (WGS) entry which is preliminary data.</text>
</comment>
<evidence type="ECO:0000313" key="5">
    <source>
        <dbReference type="Proteomes" id="UP000243978"/>
    </source>
</evidence>
<dbReference type="SUPFAM" id="SSF56601">
    <property type="entry name" value="beta-lactamase/transpeptidase-like"/>
    <property type="match status" value="1"/>
</dbReference>
<evidence type="ECO:0000313" key="4">
    <source>
        <dbReference type="EMBL" id="PTX54799.1"/>
    </source>
</evidence>
<comment type="similarity">
    <text evidence="1">Belongs to the peptidase S13 family.</text>
</comment>
<dbReference type="GO" id="GO:0006508">
    <property type="term" value="P:proteolysis"/>
    <property type="evidence" value="ECO:0007669"/>
    <property type="project" value="InterPro"/>
</dbReference>
<feature type="signal peptide" evidence="3">
    <location>
        <begin position="1"/>
        <end position="28"/>
    </location>
</feature>
<evidence type="ECO:0000256" key="3">
    <source>
        <dbReference type="SAM" id="SignalP"/>
    </source>
</evidence>
<dbReference type="PANTHER" id="PTHR30023:SF0">
    <property type="entry name" value="PENICILLIN-SENSITIVE CARBOXYPEPTIDASE A"/>
    <property type="match status" value="1"/>
</dbReference>
<dbReference type="OrthoDB" id="5372081at2"/>
<dbReference type="AlphaFoldDB" id="A0A2T6BFH5"/>
<accession>A0A2T6BFH5</accession>
<gene>
    <name evidence="4" type="ORF">C8N43_3620</name>
</gene>
<organism evidence="4 5">
    <name type="scientific">Litoreibacter ponti</name>
    <dbReference type="NCBI Taxonomy" id="1510457"/>
    <lineage>
        <taxon>Bacteria</taxon>
        <taxon>Pseudomonadati</taxon>
        <taxon>Pseudomonadota</taxon>
        <taxon>Alphaproteobacteria</taxon>
        <taxon>Rhodobacterales</taxon>
        <taxon>Roseobacteraceae</taxon>
        <taxon>Litoreibacter</taxon>
    </lineage>
</organism>
<reference evidence="4 5" key="1">
    <citation type="submission" date="2018-04" db="EMBL/GenBank/DDBJ databases">
        <title>Genomic Encyclopedia of Archaeal and Bacterial Type Strains, Phase II (KMG-II): from individual species to whole genera.</title>
        <authorList>
            <person name="Goeker M."/>
        </authorList>
    </citation>
    <scope>NUCLEOTIDE SEQUENCE [LARGE SCALE GENOMIC DNA]</scope>
    <source>
        <strain evidence="4 5">DSM 100977</strain>
    </source>
</reference>
<proteinExistence type="inferred from homology"/>
<dbReference type="InterPro" id="IPR012338">
    <property type="entry name" value="Beta-lactam/transpept-like"/>
</dbReference>
<dbReference type="PANTHER" id="PTHR30023">
    <property type="entry name" value="D-ALANYL-D-ALANINE CARBOXYPEPTIDASE"/>
    <property type="match status" value="1"/>
</dbReference>
<feature type="chain" id="PRO_5015464486" evidence="3">
    <location>
        <begin position="29"/>
        <end position="494"/>
    </location>
</feature>
<protein>
    <submittedName>
        <fullName evidence="4">D-alanyl-D-alanine carboxypeptidase/D-alanyl-D-alanine-endopeptidase (Penicillin-binding protein 4)</fullName>
    </submittedName>
</protein>
<dbReference type="GO" id="GO:0000270">
    <property type="term" value="P:peptidoglycan metabolic process"/>
    <property type="evidence" value="ECO:0007669"/>
    <property type="project" value="TreeGrafter"/>
</dbReference>
<dbReference type="PRINTS" id="PR00922">
    <property type="entry name" value="DADACBPTASE3"/>
</dbReference>
<sequence length="494" mass="52939">MSRSNVTKFGRRAVLGFLLYGTASAAWANAPAASLRPVRKPGNAPKLAARGIDALISEAKLGGKVAFAVADARTGKILEAKNPLSSLPPASTAKAITTMFALEKLGSGKRFKTQLIATGPVQNGILAGDLVLKGGGDPTLSTDDLFNMAARLKQAGVREVRGKLRVWGGVGVIDSIDKSQPDHVGYNPAVAGLNLNFNRVYLEWKRTSNGYSVTMDGRSDKIRPGVGFARTTVADRKTPVFTYSGQGGRDNWSVARAALGRGGGRWLPVRRPEIYAGDVLQTVARSHGIKLPFPQKMTSTPRGTVLVEHSSADLRKVTRDMLRFSTNLTAEVVGMQASGKGNLRASAREMSSWLGARHGTKKAKFVDHSGLGDASQISPTEMCRALVGAGPNGQLRAILKPVAIRDNDNKVVQNSPIKVVAKTGTLNFVSALAGYMRTPDGRELVFAMFMADVPRRRALKVSEKENPRGSRSWNGRAKKLQGQLINRWAVVHGA</sequence>
<dbReference type="Gene3D" id="3.50.80.20">
    <property type="entry name" value="D-Ala-D-Ala carboxypeptidase C, peptidase S13"/>
    <property type="match status" value="1"/>
</dbReference>
<keyword evidence="4" id="KW-0645">Protease</keyword>
<evidence type="ECO:0000256" key="2">
    <source>
        <dbReference type="ARBA" id="ARBA00022801"/>
    </source>
</evidence>
<dbReference type="NCBIfam" id="TIGR00666">
    <property type="entry name" value="PBP4"/>
    <property type="match status" value="1"/>
</dbReference>
<name>A0A2T6BFH5_9RHOB</name>
<evidence type="ECO:0000256" key="1">
    <source>
        <dbReference type="ARBA" id="ARBA00006096"/>
    </source>
</evidence>
<dbReference type="Pfam" id="PF02113">
    <property type="entry name" value="Peptidase_S13"/>
    <property type="match status" value="1"/>
</dbReference>
<dbReference type="GO" id="GO:0004185">
    <property type="term" value="F:serine-type carboxypeptidase activity"/>
    <property type="evidence" value="ECO:0007669"/>
    <property type="project" value="InterPro"/>
</dbReference>
<keyword evidence="2" id="KW-0378">Hydrolase</keyword>
<dbReference type="Gene3D" id="3.40.710.10">
    <property type="entry name" value="DD-peptidase/beta-lactamase superfamily"/>
    <property type="match status" value="1"/>
</dbReference>